<evidence type="ECO:0000313" key="2">
    <source>
        <dbReference type="Proteomes" id="UP000534286"/>
    </source>
</evidence>
<comment type="caution">
    <text evidence="1">The sequence shown here is derived from an EMBL/GenBank/DDBJ whole genome shotgun (WGS) entry which is preliminary data.</text>
</comment>
<dbReference type="CDD" id="cd06554">
    <property type="entry name" value="ASCH_ASC-1_like"/>
    <property type="match status" value="1"/>
</dbReference>
<evidence type="ECO:0008006" key="3">
    <source>
        <dbReference type="Google" id="ProtNLM"/>
    </source>
</evidence>
<reference evidence="1 2" key="1">
    <citation type="submission" date="2020-08" db="EMBL/GenBank/DDBJ databases">
        <title>Sequencing the genomes of 1000 actinobacteria strains.</title>
        <authorList>
            <person name="Klenk H.-P."/>
        </authorList>
    </citation>
    <scope>NUCLEOTIDE SEQUENCE [LARGE SCALE GENOMIC DNA]</scope>
    <source>
        <strain evidence="1 2">DSM 43023</strain>
    </source>
</reference>
<dbReference type="RefSeq" id="WP_184756868.1">
    <property type="nucleotide sequence ID" value="NZ_BAABEK010000005.1"/>
</dbReference>
<evidence type="ECO:0000313" key="1">
    <source>
        <dbReference type="EMBL" id="MBB4940699.1"/>
    </source>
</evidence>
<name>A0A7W7RYP7_9ACTN</name>
<dbReference type="InterPro" id="IPR015947">
    <property type="entry name" value="PUA-like_sf"/>
</dbReference>
<dbReference type="AlphaFoldDB" id="A0A7W7RYP7"/>
<accession>A0A7W7RYP7</accession>
<dbReference type="Gene3D" id="2.30.130.30">
    <property type="entry name" value="Hypothetical protein"/>
    <property type="match status" value="1"/>
</dbReference>
<proteinExistence type="predicted"/>
<dbReference type="Proteomes" id="UP000534286">
    <property type="component" value="Unassembled WGS sequence"/>
</dbReference>
<keyword evidence="2" id="KW-1185">Reference proteome</keyword>
<dbReference type="SUPFAM" id="SSF88697">
    <property type="entry name" value="PUA domain-like"/>
    <property type="match status" value="1"/>
</dbReference>
<organism evidence="1 2">
    <name type="scientific">Streptosporangium album</name>
    <dbReference type="NCBI Taxonomy" id="47479"/>
    <lineage>
        <taxon>Bacteria</taxon>
        <taxon>Bacillati</taxon>
        <taxon>Actinomycetota</taxon>
        <taxon>Actinomycetes</taxon>
        <taxon>Streptosporangiales</taxon>
        <taxon>Streptosporangiaceae</taxon>
        <taxon>Streptosporangium</taxon>
    </lineage>
</organism>
<protein>
    <recommendedName>
        <fullName evidence="3">ASCH domain-containing protein</fullName>
    </recommendedName>
</protein>
<gene>
    <name evidence="1" type="ORF">FHR32_005076</name>
</gene>
<sequence length="138" mass="15237">MKALTVRQPWAWAIGYAGKDIENRTWDTTHRGLLAIHAGARWDGDDAAARVFELAGAYVLKTTVSAIVAVVELVDVCAVDGFTDCCKCGKWAFGFQRHWRLANPRPLVEPVSCKGRLGLWNLPEDVEAAVLRQIEVTS</sequence>
<dbReference type="EMBL" id="JACHJU010000002">
    <property type="protein sequence ID" value="MBB4940699.1"/>
    <property type="molecule type" value="Genomic_DNA"/>
</dbReference>